<dbReference type="SUPFAM" id="SSF54695">
    <property type="entry name" value="POZ domain"/>
    <property type="match status" value="1"/>
</dbReference>
<dbReference type="SMART" id="SM00512">
    <property type="entry name" value="Skp1"/>
    <property type="match status" value="1"/>
</dbReference>
<name>A0A4V5ZX73_STECR</name>
<gene>
    <name evidence="5" type="ORF">L596_030070</name>
</gene>
<dbReference type="EMBL" id="AZBU02000013">
    <property type="protein sequence ID" value="TKR58655.1"/>
    <property type="molecule type" value="Genomic_DNA"/>
</dbReference>
<organism evidence="5 6">
    <name type="scientific">Steinernema carpocapsae</name>
    <name type="common">Entomopathogenic nematode</name>
    <dbReference type="NCBI Taxonomy" id="34508"/>
    <lineage>
        <taxon>Eukaryota</taxon>
        <taxon>Metazoa</taxon>
        <taxon>Ecdysozoa</taxon>
        <taxon>Nematoda</taxon>
        <taxon>Chromadorea</taxon>
        <taxon>Rhabditida</taxon>
        <taxon>Tylenchina</taxon>
        <taxon>Panagrolaimomorpha</taxon>
        <taxon>Strongyloidoidea</taxon>
        <taxon>Steinernematidae</taxon>
        <taxon>Steinernema</taxon>
    </lineage>
</organism>
<dbReference type="InterPro" id="IPR011333">
    <property type="entry name" value="SKP1/BTB/POZ_sf"/>
</dbReference>
<dbReference type="InterPro" id="IPR001232">
    <property type="entry name" value="SKP1-like"/>
</dbReference>
<protein>
    <recommendedName>
        <fullName evidence="4">SKP1 component POZ domain-containing protein</fullName>
    </recommendedName>
</protein>
<evidence type="ECO:0000256" key="1">
    <source>
        <dbReference type="ARBA" id="ARBA00009993"/>
    </source>
</evidence>
<dbReference type="InterPro" id="IPR016073">
    <property type="entry name" value="Skp1_comp_POZ"/>
</dbReference>
<comment type="caution">
    <text evidence="5">The sequence shown here is derived from an EMBL/GenBank/DDBJ whole genome shotgun (WGS) entry which is preliminary data.</text>
</comment>
<reference evidence="5 6" key="2">
    <citation type="journal article" date="2019" name="G3 (Bethesda)">
        <title>Hybrid Assembly of the Genome of the Entomopathogenic Nematode Steinernema carpocapsae Identifies the X-Chromosome.</title>
        <authorList>
            <person name="Serra L."/>
            <person name="Macchietto M."/>
            <person name="Macias-Munoz A."/>
            <person name="McGill C.J."/>
            <person name="Rodriguez I.M."/>
            <person name="Rodriguez B."/>
            <person name="Murad R."/>
            <person name="Mortazavi A."/>
        </authorList>
    </citation>
    <scope>NUCLEOTIDE SEQUENCE [LARGE SCALE GENOMIC DNA]</scope>
    <source>
        <strain evidence="5 6">ALL</strain>
    </source>
</reference>
<keyword evidence="6" id="KW-1185">Reference proteome</keyword>
<dbReference type="Proteomes" id="UP000298663">
    <property type="component" value="Unassembled WGS sequence"/>
</dbReference>
<dbReference type="OrthoDB" id="2342932at2759"/>
<dbReference type="STRING" id="34508.A0A4V5ZX73"/>
<dbReference type="GO" id="GO:0006511">
    <property type="term" value="P:ubiquitin-dependent protein catabolic process"/>
    <property type="evidence" value="ECO:0007669"/>
    <property type="project" value="InterPro"/>
</dbReference>
<dbReference type="Pfam" id="PF03931">
    <property type="entry name" value="Skp1_POZ"/>
    <property type="match status" value="1"/>
</dbReference>
<evidence type="ECO:0000313" key="5">
    <source>
        <dbReference type="EMBL" id="TKR58655.1"/>
    </source>
</evidence>
<dbReference type="PANTHER" id="PTHR11165">
    <property type="entry name" value="SKP1"/>
    <property type="match status" value="1"/>
</dbReference>
<keyword evidence="2" id="KW-0833">Ubl conjugation pathway</keyword>
<reference evidence="5 6" key="1">
    <citation type="journal article" date="2015" name="Genome Biol.">
        <title>Comparative genomics of Steinernema reveals deeply conserved gene regulatory networks.</title>
        <authorList>
            <person name="Dillman A.R."/>
            <person name="Macchietto M."/>
            <person name="Porter C.F."/>
            <person name="Rogers A."/>
            <person name="Williams B."/>
            <person name="Antoshechkin I."/>
            <person name="Lee M.M."/>
            <person name="Goodwin Z."/>
            <person name="Lu X."/>
            <person name="Lewis E.E."/>
            <person name="Goodrich-Blair H."/>
            <person name="Stock S.P."/>
            <person name="Adams B.J."/>
            <person name="Sternberg P.W."/>
            <person name="Mortazavi A."/>
        </authorList>
    </citation>
    <scope>NUCLEOTIDE SEQUENCE [LARGE SCALE GENOMIC DNA]</scope>
    <source>
        <strain evidence="5 6">ALL</strain>
    </source>
</reference>
<dbReference type="Gene3D" id="3.30.710.10">
    <property type="entry name" value="Potassium Channel Kv1.1, Chain A"/>
    <property type="match status" value="1"/>
</dbReference>
<evidence type="ECO:0000256" key="3">
    <source>
        <dbReference type="SAM" id="MobiDB-lite"/>
    </source>
</evidence>
<feature type="domain" description="SKP1 component POZ" evidence="4">
    <location>
        <begin position="6"/>
        <end position="71"/>
    </location>
</feature>
<dbReference type="InterPro" id="IPR036296">
    <property type="entry name" value="SKP1-like_dim_sf"/>
</dbReference>
<accession>A0A4V5ZX73</accession>
<sequence>MTSTTKTIKLTSSDGQSFEFKPEYLMKANMLKQMLSDLGFSNEGIYPEDGIPLPSVEGNALETILKLVKHEADEPRTEEQRQMHRFNRNVAKEDVVLLDTCVPRRKLAAVVNAAYYLEMPDLTDTLIKYTANNLEGKEAAEMAKWLEIPLKTDQKKKEAENGCEGSSAEKRERN</sequence>
<evidence type="ECO:0000259" key="4">
    <source>
        <dbReference type="Pfam" id="PF03931"/>
    </source>
</evidence>
<feature type="region of interest" description="Disordered" evidence="3">
    <location>
        <begin position="150"/>
        <end position="174"/>
    </location>
</feature>
<dbReference type="AlphaFoldDB" id="A0A4V5ZX73"/>
<comment type="similarity">
    <text evidence="1">Belongs to the SKP1 family.</text>
</comment>
<dbReference type="InterPro" id="IPR016897">
    <property type="entry name" value="SKP1"/>
</dbReference>
<proteinExistence type="inferred from homology"/>
<evidence type="ECO:0000313" key="6">
    <source>
        <dbReference type="Proteomes" id="UP000298663"/>
    </source>
</evidence>
<feature type="compositionally biased region" description="Basic and acidic residues" evidence="3">
    <location>
        <begin position="150"/>
        <end position="160"/>
    </location>
</feature>
<evidence type="ECO:0000256" key="2">
    <source>
        <dbReference type="ARBA" id="ARBA00022786"/>
    </source>
</evidence>
<dbReference type="SUPFAM" id="SSF81382">
    <property type="entry name" value="Skp1 dimerisation domain-like"/>
    <property type="match status" value="1"/>
</dbReference>